<accession>A0ACC1MFK0</accession>
<dbReference type="EMBL" id="JANJQO010003047">
    <property type="protein sequence ID" value="KAJ2965303.1"/>
    <property type="molecule type" value="Genomic_DNA"/>
</dbReference>
<dbReference type="Proteomes" id="UP001143910">
    <property type="component" value="Unassembled WGS sequence"/>
</dbReference>
<reference evidence="1" key="1">
    <citation type="submission" date="2022-08" db="EMBL/GenBank/DDBJ databases">
        <title>Genome Sequence of Lecanicillium fungicola.</title>
        <authorList>
            <person name="Buettner E."/>
        </authorList>
    </citation>
    <scope>NUCLEOTIDE SEQUENCE</scope>
    <source>
        <strain evidence="1">Babe33</strain>
    </source>
</reference>
<evidence type="ECO:0000313" key="2">
    <source>
        <dbReference type="Proteomes" id="UP001143910"/>
    </source>
</evidence>
<proteinExistence type="predicted"/>
<name>A0ACC1MFK0_9HYPO</name>
<gene>
    <name evidence="1" type="ORF">NQ176_g10682</name>
</gene>
<keyword evidence="2" id="KW-1185">Reference proteome</keyword>
<evidence type="ECO:0000313" key="1">
    <source>
        <dbReference type="EMBL" id="KAJ2965303.1"/>
    </source>
</evidence>
<sequence length="164" mass="17154">MTTFTPSTGEGMWIGSQILFGAGIGFGAQQHMNVVQTVLGRSDIAVGSAVVTFVRFLGSAIFVPIGQNVFIHHLVSKLTNIPGVNVNDVINGGATDLRSLVPSGSLGFLLSVYSEAIVNVFYIVVGTCSITIFASVCVEWRSLKAKADAEAGKRQPTSTGSDSS</sequence>
<organism evidence="1 2">
    <name type="scientific">Zarea fungicola</name>
    <dbReference type="NCBI Taxonomy" id="93591"/>
    <lineage>
        <taxon>Eukaryota</taxon>
        <taxon>Fungi</taxon>
        <taxon>Dikarya</taxon>
        <taxon>Ascomycota</taxon>
        <taxon>Pezizomycotina</taxon>
        <taxon>Sordariomycetes</taxon>
        <taxon>Hypocreomycetidae</taxon>
        <taxon>Hypocreales</taxon>
        <taxon>Cordycipitaceae</taxon>
        <taxon>Zarea</taxon>
    </lineage>
</organism>
<comment type="caution">
    <text evidence="1">The sequence shown here is derived from an EMBL/GenBank/DDBJ whole genome shotgun (WGS) entry which is preliminary data.</text>
</comment>
<protein>
    <submittedName>
        <fullName evidence="1">Uncharacterized protein</fullName>
    </submittedName>
</protein>